<keyword evidence="2" id="KW-1185">Reference proteome</keyword>
<dbReference type="STRING" id="451379.A0A0N5ABY7"/>
<evidence type="ECO:0000313" key="2">
    <source>
        <dbReference type="Proteomes" id="UP000046393"/>
    </source>
</evidence>
<dbReference type="Pfam" id="PF09747">
    <property type="entry name" value="CCD97-like_C"/>
    <property type="match status" value="1"/>
</dbReference>
<accession>A0A0N5ABY7</accession>
<name>A0A0N5ABY7_9BILA</name>
<sequence>LRKENVIIFRDILLNLYNDNPRLFISRYFTYLVPEDCSLFDEQDYDIAPYIKRINKNMENSNTEKVRRNVRFAELERLKKETDYFSYPKMREREPLLFDKMIGRFLPEEEQVYLRPTIENESLSGLLLQFQESEIVSNRLKKQLEDDVLGLKSNSSEELSKLRKLALHASCRETSADVMQQELEGQMQSLSIKPEDPCISSEIKSKSVEMSTEEPNTDNVIDGEEGEEMIDDDQEQMKSDFIDFMEQKFLLAPIHGSQEWTFVCALRLWEGGKKDGEFFDYGALYNQKNFKEFDRIYDQDSEDAYFADDQ</sequence>
<dbReference type="WBParaSite" id="SMUV_0000166301-mRNA-1">
    <property type="protein sequence ID" value="SMUV_0000166301-mRNA-1"/>
    <property type="gene ID" value="SMUV_0000166301"/>
</dbReference>
<dbReference type="AlphaFoldDB" id="A0A0N5ABY7"/>
<feature type="domain" description="CCD97-like C-terminal" evidence="1">
    <location>
        <begin position="69"/>
        <end position="309"/>
    </location>
</feature>
<proteinExistence type="predicted"/>
<dbReference type="InterPro" id="IPR040233">
    <property type="entry name" value="CCD97-like_C"/>
</dbReference>
<dbReference type="PANTHER" id="PTHR31840:SF1">
    <property type="entry name" value="COILED-COIL DOMAIN-CONTAINING PROTEIN 97"/>
    <property type="match status" value="1"/>
</dbReference>
<organism evidence="2 3">
    <name type="scientific">Syphacia muris</name>
    <dbReference type="NCBI Taxonomy" id="451379"/>
    <lineage>
        <taxon>Eukaryota</taxon>
        <taxon>Metazoa</taxon>
        <taxon>Ecdysozoa</taxon>
        <taxon>Nematoda</taxon>
        <taxon>Chromadorea</taxon>
        <taxon>Rhabditida</taxon>
        <taxon>Spirurina</taxon>
        <taxon>Oxyuridomorpha</taxon>
        <taxon>Oxyuroidea</taxon>
        <taxon>Oxyuridae</taxon>
        <taxon>Syphacia</taxon>
    </lineage>
</organism>
<dbReference type="PANTHER" id="PTHR31840">
    <property type="entry name" value="COILED-COIL DOMAIN-CONTAINING PROTEIN 97"/>
    <property type="match status" value="1"/>
</dbReference>
<dbReference type="InterPro" id="IPR018613">
    <property type="entry name" value="Ccdc97-like"/>
</dbReference>
<protein>
    <submittedName>
        <fullName evidence="3">DUF2052 domain-containing protein</fullName>
    </submittedName>
</protein>
<evidence type="ECO:0000259" key="1">
    <source>
        <dbReference type="Pfam" id="PF09747"/>
    </source>
</evidence>
<dbReference type="Proteomes" id="UP000046393">
    <property type="component" value="Unplaced"/>
</dbReference>
<evidence type="ECO:0000313" key="3">
    <source>
        <dbReference type="WBParaSite" id="SMUV_0000166301-mRNA-1"/>
    </source>
</evidence>
<reference evidence="3" key="1">
    <citation type="submission" date="2017-02" db="UniProtKB">
        <authorList>
            <consortium name="WormBaseParasite"/>
        </authorList>
    </citation>
    <scope>IDENTIFICATION</scope>
</reference>